<dbReference type="RefSeq" id="WP_035517295.1">
    <property type="nucleotide sequence ID" value="NZ_KN234777.1"/>
</dbReference>
<dbReference type="AlphaFoldDB" id="A0A095XUI9"/>
<sequence>MLVFVLTVVIMGSVITAMAVGVLAGREPIKGSCGGLGAVGINQSCEICGGDPARCDEDKDDSGEGVRTSFYDAAER</sequence>
<protein>
    <submittedName>
        <fullName evidence="1">Putative exported protein</fullName>
    </submittedName>
</protein>
<reference evidence="1 2" key="1">
    <citation type="journal article" date="2014" name="Genome Announc.">
        <title>Genome Sequence of Gammaproteobacterial Pseudohaliea rubra Type Strain DSM 19751, Isolated from Coastal Seawater of the Mediterranean Sea.</title>
        <authorList>
            <person name="Spring S."/>
            <person name="Fiebig A."/>
            <person name="Riedel T."/>
            <person name="Goker M."/>
            <person name="Klenk H.P."/>
        </authorList>
    </citation>
    <scope>NUCLEOTIDE SEQUENCE [LARGE SCALE GENOMIC DNA]</scope>
    <source>
        <strain evidence="1 2">DSM 19751</strain>
    </source>
</reference>
<dbReference type="PANTHER" id="PTHR40691:SF3">
    <property type="entry name" value="(NA+)-NQR MATURATION NQRM"/>
    <property type="match status" value="1"/>
</dbReference>
<dbReference type="HOGENOM" id="CLU_191465_1_0_6"/>
<keyword evidence="2" id="KW-1185">Reference proteome</keyword>
<dbReference type="InterPro" id="IPR007495">
    <property type="entry name" value="NqrM"/>
</dbReference>
<gene>
    <name evidence="1" type="ORF">HRUBRA_02047</name>
</gene>
<dbReference type="Proteomes" id="UP000029640">
    <property type="component" value="Unassembled WGS sequence"/>
</dbReference>
<proteinExistence type="predicted"/>
<dbReference type="EMBL" id="AUVB01000057">
    <property type="protein sequence ID" value="KGE03361.1"/>
    <property type="molecule type" value="Genomic_DNA"/>
</dbReference>
<dbReference type="STRING" id="1265313.HRUBRA_02047"/>
<dbReference type="PATRIC" id="fig|1265313.6.peg.2019"/>
<dbReference type="Pfam" id="PF04400">
    <property type="entry name" value="NqrM"/>
    <property type="match status" value="1"/>
</dbReference>
<accession>A0A095XUI9</accession>
<organism evidence="1 2">
    <name type="scientific">Pseudohaliea rubra DSM 19751</name>
    <dbReference type="NCBI Taxonomy" id="1265313"/>
    <lineage>
        <taxon>Bacteria</taxon>
        <taxon>Pseudomonadati</taxon>
        <taxon>Pseudomonadota</taxon>
        <taxon>Gammaproteobacteria</taxon>
        <taxon>Cellvibrionales</taxon>
        <taxon>Halieaceae</taxon>
        <taxon>Pseudohaliea</taxon>
    </lineage>
</organism>
<comment type="caution">
    <text evidence="1">The sequence shown here is derived from an EMBL/GenBank/DDBJ whole genome shotgun (WGS) entry which is preliminary data.</text>
</comment>
<name>A0A095XUI9_9GAMM</name>
<dbReference type="OrthoDB" id="5296227at2"/>
<evidence type="ECO:0000313" key="1">
    <source>
        <dbReference type="EMBL" id="KGE03361.1"/>
    </source>
</evidence>
<dbReference type="eggNOG" id="COG2991">
    <property type="taxonomic scope" value="Bacteria"/>
</dbReference>
<evidence type="ECO:0000313" key="2">
    <source>
        <dbReference type="Proteomes" id="UP000029640"/>
    </source>
</evidence>
<dbReference type="PANTHER" id="PTHR40691">
    <property type="entry name" value="(NA+)-NQR MATURATION NQRM"/>
    <property type="match status" value="1"/>
</dbReference>